<dbReference type="Proteomes" id="UP000191905">
    <property type="component" value="Unassembled WGS sequence"/>
</dbReference>
<accession>A0A1V8RLW5</accession>
<dbReference type="AlphaFoldDB" id="A0A1V8RLW5"/>
<keyword evidence="1" id="KW-1133">Transmembrane helix</keyword>
<reference evidence="2 3" key="1">
    <citation type="journal article" date="2016" name="Int. J. Syst. Evol. Microbiol.">
        <title>Pseudaminobacter manganicus sp. nov., isolated from sludge of a manganese mine.</title>
        <authorList>
            <person name="Li J."/>
            <person name="Huang J."/>
            <person name="Liao S."/>
            <person name="Wang G."/>
        </authorList>
    </citation>
    <scope>NUCLEOTIDE SEQUENCE [LARGE SCALE GENOMIC DNA]</scope>
    <source>
        <strain evidence="2 3">JH-7</strain>
    </source>
</reference>
<gene>
    <name evidence="2" type="ORF">BFN67_22615</name>
</gene>
<dbReference type="RefSeq" id="WP_080921058.1">
    <property type="nucleotide sequence ID" value="NZ_MDET01000038.1"/>
</dbReference>
<dbReference type="InterPro" id="IPR010865">
    <property type="entry name" value="DUF1499"/>
</dbReference>
<dbReference type="OrthoDB" id="1523552at2"/>
<feature type="transmembrane region" description="Helical" evidence="1">
    <location>
        <begin position="43"/>
        <end position="70"/>
    </location>
</feature>
<comment type="caution">
    <text evidence="2">The sequence shown here is derived from an EMBL/GenBank/DDBJ whole genome shotgun (WGS) entry which is preliminary data.</text>
</comment>
<organism evidence="2 3">
    <name type="scientific">Manganibacter manganicus</name>
    <dbReference type="NCBI Taxonomy" id="1873176"/>
    <lineage>
        <taxon>Bacteria</taxon>
        <taxon>Pseudomonadati</taxon>
        <taxon>Pseudomonadota</taxon>
        <taxon>Alphaproteobacteria</taxon>
        <taxon>Hyphomicrobiales</taxon>
        <taxon>Phyllobacteriaceae</taxon>
        <taxon>Manganibacter</taxon>
    </lineage>
</organism>
<sequence>MNEYPERQTSRMAGWSRRIAAFSAALLLTAWVGHHYGLTETLAFLWVLALVVVLAALALLLVGFAFARLWAFGEGSGRDIGIATVISILVLIPFGLIAYWAASYPPLRDVSTDLDDLPRLAPALATDVGQGVHLPPTPGERNLQQQAYPLVVGRRYDLPFADTAGAAESVARRQGWRFDAPLAVPNDAQKEVTIRATASSFLLDLPSDIAIRVRRGNKSTLVDMRSASRYGRLDLGDNAARIVGFLAELDQEVAARAGIAEPR</sequence>
<name>A0A1V8RLW5_9HYPH</name>
<keyword evidence="1" id="KW-0472">Membrane</keyword>
<dbReference type="STRING" id="1873176.BFN67_22615"/>
<proteinExistence type="predicted"/>
<feature type="transmembrane region" description="Helical" evidence="1">
    <location>
        <begin position="20"/>
        <end position="37"/>
    </location>
</feature>
<evidence type="ECO:0000313" key="3">
    <source>
        <dbReference type="Proteomes" id="UP000191905"/>
    </source>
</evidence>
<dbReference type="Pfam" id="PF07386">
    <property type="entry name" value="DUF1499"/>
    <property type="match status" value="1"/>
</dbReference>
<evidence type="ECO:0000313" key="2">
    <source>
        <dbReference type="EMBL" id="OQM74136.1"/>
    </source>
</evidence>
<keyword evidence="1" id="KW-0812">Transmembrane</keyword>
<evidence type="ECO:0008006" key="4">
    <source>
        <dbReference type="Google" id="ProtNLM"/>
    </source>
</evidence>
<evidence type="ECO:0000256" key="1">
    <source>
        <dbReference type="SAM" id="Phobius"/>
    </source>
</evidence>
<feature type="transmembrane region" description="Helical" evidence="1">
    <location>
        <begin position="82"/>
        <end position="102"/>
    </location>
</feature>
<protein>
    <recommendedName>
        <fullName evidence="4">DUF1499 domain-containing protein</fullName>
    </recommendedName>
</protein>
<dbReference type="EMBL" id="MDET01000038">
    <property type="protein sequence ID" value="OQM74136.1"/>
    <property type="molecule type" value="Genomic_DNA"/>
</dbReference>
<keyword evidence="3" id="KW-1185">Reference proteome</keyword>